<accession>A0ABW2M2R3</accession>
<sequence length="325" mass="38778">MSSETNFAKVKIEGIFNLEEFSKEYEMTPQEVVQFHNQHCGLQELLSLNLSKYVQYVYLPSKNYEKQNSKVLKSSTLELPTGNEEKVYGVIIKFIPKDLQIHYKIKVKRNPDYIELTKEKTYVNNQEIDKIIEQLFEKAEQAMYPLQISMKSNGRFDKIINHEEINKRWITDYRPKLKEYYQSETTDQILNQMDRAYENLNLKKEMFDRNLFYKLFFLPVFRGYTGYEAVADLDVYFSSLNKNVQYNTKYLLNKKYTKGGKITLKIEGKEAEDGFNKSRNKGKLDCLYKLEKDTHEIFSIAGYCTVYEREEEHKVHFEMYKLNNF</sequence>
<evidence type="ECO:0000313" key="1">
    <source>
        <dbReference type="EMBL" id="MFC7347818.1"/>
    </source>
</evidence>
<reference evidence="2" key="1">
    <citation type="journal article" date="2019" name="Int. J. Syst. Evol. Microbiol.">
        <title>The Global Catalogue of Microorganisms (GCM) 10K type strain sequencing project: providing services to taxonomists for standard genome sequencing and annotation.</title>
        <authorList>
            <consortium name="The Broad Institute Genomics Platform"/>
            <consortium name="The Broad Institute Genome Sequencing Center for Infectious Disease"/>
            <person name="Wu L."/>
            <person name="Ma J."/>
        </authorList>
    </citation>
    <scope>NUCLEOTIDE SEQUENCE [LARGE SCALE GENOMIC DNA]</scope>
    <source>
        <strain evidence="2">CCUG 54781</strain>
    </source>
</reference>
<dbReference type="EMBL" id="JBHTCR010000006">
    <property type="protein sequence ID" value="MFC7347818.1"/>
    <property type="molecule type" value="Genomic_DNA"/>
</dbReference>
<dbReference type="RefSeq" id="WP_378180232.1">
    <property type="nucleotide sequence ID" value="NZ_JBHTCR010000006.1"/>
</dbReference>
<evidence type="ECO:0000313" key="2">
    <source>
        <dbReference type="Proteomes" id="UP001596550"/>
    </source>
</evidence>
<comment type="caution">
    <text evidence="1">The sequence shown here is derived from an EMBL/GenBank/DDBJ whole genome shotgun (WGS) entry which is preliminary data.</text>
</comment>
<organism evidence="1 2">
    <name type="scientific">Chryseobacterium zhengzhouense</name>
    <dbReference type="NCBI Taxonomy" id="1636086"/>
    <lineage>
        <taxon>Bacteria</taxon>
        <taxon>Pseudomonadati</taxon>
        <taxon>Bacteroidota</taxon>
        <taxon>Flavobacteriia</taxon>
        <taxon>Flavobacteriales</taxon>
        <taxon>Weeksellaceae</taxon>
        <taxon>Chryseobacterium group</taxon>
        <taxon>Chryseobacterium</taxon>
    </lineage>
</organism>
<gene>
    <name evidence="1" type="ORF">ACFQO9_13915</name>
</gene>
<protein>
    <submittedName>
        <fullName evidence="1">Uncharacterized protein</fullName>
    </submittedName>
</protein>
<keyword evidence="2" id="KW-1185">Reference proteome</keyword>
<dbReference type="Proteomes" id="UP001596550">
    <property type="component" value="Unassembled WGS sequence"/>
</dbReference>
<proteinExistence type="predicted"/>
<name>A0ABW2M2R3_9FLAO</name>